<feature type="non-terminal residue" evidence="1">
    <location>
        <position position="11"/>
    </location>
</feature>
<sequence>MSQTRQPLLEL</sequence>
<gene>
    <name evidence="1" type="ORF">AX774_g4539</name>
</gene>
<dbReference type="Proteomes" id="UP000188320">
    <property type="component" value="Unassembled WGS sequence"/>
</dbReference>
<dbReference type="EMBL" id="LSSK01000764">
    <property type="protein sequence ID" value="OMH81993.1"/>
    <property type="molecule type" value="Genomic_DNA"/>
</dbReference>
<accession>A0A1R1PM32</accession>
<reference evidence="2" key="1">
    <citation type="submission" date="2017-01" db="EMBL/GenBank/DDBJ databases">
        <authorList>
            <person name="Wang Y."/>
            <person name="White M."/>
            <person name="Kvist S."/>
            <person name="Moncalvo J.-M."/>
        </authorList>
    </citation>
    <scope>NUCLEOTIDE SEQUENCE [LARGE SCALE GENOMIC DNA]</scope>
    <source>
        <strain evidence="2">COL-18-3</strain>
    </source>
</reference>
<comment type="caution">
    <text evidence="1">The sequence shown here is derived from an EMBL/GenBank/DDBJ whole genome shotgun (WGS) entry which is preliminary data.</text>
</comment>
<organism evidence="1 2">
    <name type="scientific">Zancudomyces culisetae</name>
    <name type="common">Gut fungus</name>
    <name type="synonym">Smittium culisetae</name>
    <dbReference type="NCBI Taxonomy" id="1213189"/>
    <lineage>
        <taxon>Eukaryota</taxon>
        <taxon>Fungi</taxon>
        <taxon>Fungi incertae sedis</taxon>
        <taxon>Zoopagomycota</taxon>
        <taxon>Kickxellomycotina</taxon>
        <taxon>Harpellomycetes</taxon>
        <taxon>Harpellales</taxon>
        <taxon>Legeriomycetaceae</taxon>
        <taxon>Zancudomyces</taxon>
    </lineage>
</organism>
<keyword evidence="2" id="KW-1185">Reference proteome</keyword>
<proteinExistence type="predicted"/>
<protein>
    <submittedName>
        <fullName evidence="1">Uncharacterized protein</fullName>
    </submittedName>
</protein>
<evidence type="ECO:0000313" key="1">
    <source>
        <dbReference type="EMBL" id="OMH81993.1"/>
    </source>
</evidence>
<name>A0A1R1PM32_ZANCU</name>
<evidence type="ECO:0000313" key="2">
    <source>
        <dbReference type="Proteomes" id="UP000188320"/>
    </source>
</evidence>